<comment type="catalytic activity">
    <reaction evidence="29">
        <text>taurochenodeoxycholate(out) + 2 Na(+)(out) = taurochenodeoxycholate(in) + 2 Na(+)(in)</text>
        <dbReference type="Rhea" id="RHEA:71923"/>
        <dbReference type="ChEBI" id="CHEBI:9407"/>
        <dbReference type="ChEBI" id="CHEBI:29101"/>
    </reaction>
</comment>
<dbReference type="GO" id="GO:0015293">
    <property type="term" value="F:symporter activity"/>
    <property type="evidence" value="ECO:0007669"/>
    <property type="project" value="UniProtKB-KW"/>
</dbReference>
<feature type="transmembrane region" description="Helical" evidence="31">
    <location>
        <begin position="196"/>
        <end position="220"/>
    </location>
</feature>
<comment type="similarity">
    <text evidence="2">Belongs to the bile acid:sodium symporter (BASS) (TC 2.A.28) family.</text>
</comment>
<sequence>MDNSGVCLANATVCNGSSCVVPESNFNAILSTVLSTVLTSLLALVMFSMGCNVEIKKFLGHVKRPWGICIGFLCQFGIMPLTGFILSVAFDILPVQAVVVIIMGCCPGGTSSNILAYWVDGDMDLSISMTTCSTVLALGMMPLCLLIYTKLWVNSGMIVIPFDNIGISLVALIVPVSIGIFVNHKWPRQAKIILKVGSITGALLIVLIAVIGGVLYQSAWIIEPKLWIIGTIFPLAGYSLGFFLARLAGQSWDRFSDRAFQVPNGCSGNRDAEHAAVLHHRPALLHPRGAEPRVHLPPHLQRLPALSGRSICRNIRGIQEMVW</sequence>
<feature type="transmembrane region" description="Helical" evidence="31">
    <location>
        <begin position="165"/>
        <end position="184"/>
    </location>
</feature>
<evidence type="ECO:0000313" key="32">
    <source>
        <dbReference type="Ensembl" id="ENSSSCP00040004577.1"/>
    </source>
</evidence>
<proteinExistence type="inferred from homology"/>
<evidence type="ECO:0000256" key="6">
    <source>
        <dbReference type="ARBA" id="ARBA00022553"/>
    </source>
</evidence>
<keyword evidence="13 31" id="KW-0472">Membrane</keyword>
<evidence type="ECO:0000256" key="26">
    <source>
        <dbReference type="ARBA" id="ARBA00047743"/>
    </source>
</evidence>
<comment type="catalytic activity">
    <reaction evidence="24">
        <text>tauroallocholate(out) + 2 Na(+)(out) = tauroallocholate(in) + 2 Na(+)(in)</text>
        <dbReference type="Rhea" id="RHEA:51840"/>
        <dbReference type="ChEBI" id="CHEBI:29101"/>
        <dbReference type="ChEBI" id="CHEBI:191406"/>
    </reaction>
</comment>
<comment type="catalytic activity">
    <reaction evidence="30">
        <text>tauronorcholate(out) + 2 Na(+)(out) = tauronorcholate(in) + 2 Na(+)(in)</text>
        <dbReference type="Rhea" id="RHEA:71915"/>
        <dbReference type="ChEBI" id="CHEBI:29101"/>
        <dbReference type="ChEBI" id="CHEBI:191405"/>
    </reaction>
</comment>
<keyword evidence="15" id="KW-0739">Sodium transport</keyword>
<evidence type="ECO:0000256" key="13">
    <source>
        <dbReference type="ARBA" id="ARBA00023136"/>
    </source>
</evidence>
<organism evidence="32 33">
    <name type="scientific">Sus scrofa</name>
    <name type="common">Pig</name>
    <dbReference type="NCBI Taxonomy" id="9823"/>
    <lineage>
        <taxon>Eukaryota</taxon>
        <taxon>Metazoa</taxon>
        <taxon>Chordata</taxon>
        <taxon>Craniata</taxon>
        <taxon>Vertebrata</taxon>
        <taxon>Euteleostomi</taxon>
        <taxon>Mammalia</taxon>
        <taxon>Eutheria</taxon>
        <taxon>Laurasiatheria</taxon>
        <taxon>Artiodactyla</taxon>
        <taxon>Suina</taxon>
        <taxon>Suidae</taxon>
        <taxon>Sus</taxon>
    </lineage>
</organism>
<keyword evidence="9 31" id="KW-1133">Transmembrane helix</keyword>
<evidence type="ECO:0000313" key="33">
    <source>
        <dbReference type="Proteomes" id="UP000694722"/>
    </source>
</evidence>
<evidence type="ECO:0000256" key="29">
    <source>
        <dbReference type="ARBA" id="ARBA00048338"/>
    </source>
</evidence>
<keyword evidence="5" id="KW-0813">Transport</keyword>
<feature type="transmembrane region" description="Helical" evidence="31">
    <location>
        <begin position="68"/>
        <end position="90"/>
    </location>
</feature>
<evidence type="ECO:0000256" key="28">
    <source>
        <dbReference type="ARBA" id="ARBA00048327"/>
    </source>
</evidence>
<keyword evidence="12" id="KW-0406">Ion transport</keyword>
<comment type="catalytic activity">
    <reaction evidence="27">
        <text>tauro-beta-muricholate(out) + 2 Na(+)(out) = tauro-beta-muricholate(in) + 2 Na(+)(in)</text>
        <dbReference type="Rhea" id="RHEA:72179"/>
        <dbReference type="ChEBI" id="CHEBI:29101"/>
        <dbReference type="ChEBI" id="CHEBI:133064"/>
    </reaction>
</comment>
<evidence type="ECO:0000256" key="18">
    <source>
        <dbReference type="ARBA" id="ARBA00032438"/>
    </source>
</evidence>
<dbReference type="Proteomes" id="UP000694727">
    <property type="component" value="Unplaced"/>
</dbReference>
<dbReference type="InterPro" id="IPR004710">
    <property type="entry name" value="Bilac:Na_transpt"/>
</dbReference>
<evidence type="ECO:0000256" key="3">
    <source>
        <dbReference type="ARBA" id="ARBA00011407"/>
    </source>
</evidence>
<reference evidence="32" key="1">
    <citation type="submission" date="2025-05" db="UniProtKB">
        <authorList>
            <consortium name="Ensembl"/>
        </authorList>
    </citation>
    <scope>IDENTIFICATION</scope>
</reference>
<dbReference type="GO" id="GO:0006814">
    <property type="term" value="P:sodium ion transport"/>
    <property type="evidence" value="ECO:0007669"/>
    <property type="project" value="UniProtKB-KW"/>
</dbReference>
<evidence type="ECO:0000256" key="30">
    <source>
        <dbReference type="ARBA" id="ARBA00049276"/>
    </source>
</evidence>
<dbReference type="NCBIfam" id="TIGR00841">
    <property type="entry name" value="bass"/>
    <property type="match status" value="1"/>
</dbReference>
<comment type="catalytic activity">
    <reaction evidence="26">
        <text>taurodeoxycholate(out) + 2 Na(+)(out) = taurodeoxycholate(in) + 2 Na(+)(in)</text>
        <dbReference type="Rhea" id="RHEA:72087"/>
        <dbReference type="ChEBI" id="CHEBI:29101"/>
        <dbReference type="ChEBI" id="CHEBI:36261"/>
    </reaction>
</comment>
<dbReference type="Ensembl" id="ENSSSCT00040012213.1">
    <property type="protein sequence ID" value="ENSSSCP00040004577.1"/>
    <property type="gene ID" value="ENSSSCG00040009439.1"/>
</dbReference>
<evidence type="ECO:0000256" key="23">
    <source>
        <dbReference type="ARBA" id="ARBA00046038"/>
    </source>
</evidence>
<dbReference type="Ensembl" id="ENSSSCT00030098212.1">
    <property type="protein sequence ID" value="ENSSSCP00030045210.1"/>
    <property type="gene ID" value="ENSSSCG00030070226.1"/>
</dbReference>
<evidence type="ECO:0000256" key="1">
    <source>
        <dbReference type="ARBA" id="ARBA00004141"/>
    </source>
</evidence>
<comment type="subunit">
    <text evidence="3">Monomer and homodimer.</text>
</comment>
<dbReference type="PANTHER" id="PTHR10361:SF19">
    <property type="entry name" value="ILEAL SODIUM_BILE ACID COTRANSPORTER"/>
    <property type="match status" value="1"/>
</dbReference>
<comment type="catalytic activity">
    <reaction evidence="28">
        <text>taurocholate(out) + 2 Na(+)(out) = taurocholate(in) + 2 Na(+)(in)</text>
        <dbReference type="Rhea" id="RHEA:71875"/>
        <dbReference type="ChEBI" id="CHEBI:29101"/>
        <dbReference type="ChEBI" id="CHEBI:36257"/>
    </reaction>
</comment>
<evidence type="ECO:0000256" key="22">
    <source>
        <dbReference type="ARBA" id="ARBA00034231"/>
    </source>
</evidence>
<dbReference type="Proteomes" id="UP000694570">
    <property type="component" value="Unplaced"/>
</dbReference>
<keyword evidence="7 31" id="KW-0812">Transmembrane</keyword>
<keyword evidence="8" id="KW-0769">Symport</keyword>
<evidence type="ECO:0000256" key="31">
    <source>
        <dbReference type="SAM" id="Phobius"/>
    </source>
</evidence>
<evidence type="ECO:0000256" key="27">
    <source>
        <dbReference type="ARBA" id="ARBA00048013"/>
    </source>
</evidence>
<comment type="function">
    <text evidence="23">Plays a critical role in the sodium-dependent reabsorption of bile acids from the lumen of the small intestine. Transports various bile acids, unconjugated or conjugated, such as cholate and taurocholate. Also responsible for bile acid transport in the renal proximal tubules, a salvage mechanism that helps conserve bile acids. Works collaboratively with the Na(+)-taurocholate cotransporting polypeptide (NTCP), the organic solute transporter (OST), and the bile salt export pump (BSEP), to ensure efficacious biological recycling of bile acids during enterohepatic circulation.</text>
</comment>
<evidence type="ECO:0000256" key="24">
    <source>
        <dbReference type="ARBA" id="ARBA00047311"/>
    </source>
</evidence>
<dbReference type="Proteomes" id="UP000694722">
    <property type="component" value="Unplaced"/>
</dbReference>
<evidence type="ECO:0000256" key="16">
    <source>
        <dbReference type="ARBA" id="ARBA00030792"/>
    </source>
</evidence>
<evidence type="ECO:0000256" key="14">
    <source>
        <dbReference type="ARBA" id="ARBA00023180"/>
    </source>
</evidence>
<keyword evidence="6" id="KW-0597">Phosphoprotein</keyword>
<evidence type="ECO:0000256" key="12">
    <source>
        <dbReference type="ARBA" id="ARBA00023065"/>
    </source>
</evidence>
<keyword evidence="10" id="KW-0915">Sodium</keyword>
<evidence type="ECO:0000256" key="17">
    <source>
        <dbReference type="ARBA" id="ARBA00031381"/>
    </source>
</evidence>
<dbReference type="GO" id="GO:0016020">
    <property type="term" value="C:membrane"/>
    <property type="evidence" value="ECO:0007669"/>
    <property type="project" value="UniProtKB-SubCell"/>
</dbReference>
<dbReference type="FunFam" id="1.20.1530.20:FF:000010">
    <property type="entry name" value="Solute carrier family 10 member 6"/>
    <property type="match status" value="1"/>
</dbReference>
<dbReference type="GO" id="GO:0006869">
    <property type="term" value="P:lipid transport"/>
    <property type="evidence" value="ECO:0007669"/>
    <property type="project" value="UniProtKB-KW"/>
</dbReference>
<comment type="catalytic activity">
    <reaction evidence="21">
        <text>glycocholate(out) + 2 Na(+)(out) = glycocholate(in) + 2 Na(+)(in)</text>
        <dbReference type="Rhea" id="RHEA:71935"/>
        <dbReference type="ChEBI" id="CHEBI:29101"/>
        <dbReference type="ChEBI" id="CHEBI:29746"/>
    </reaction>
</comment>
<feature type="transmembrane region" description="Helical" evidence="31">
    <location>
        <begin position="226"/>
        <end position="248"/>
    </location>
</feature>
<keyword evidence="11" id="KW-0445">Lipid transport</keyword>
<evidence type="ECO:0000256" key="20">
    <source>
        <dbReference type="ARBA" id="ARBA00033223"/>
    </source>
</evidence>
<comment type="subcellular location">
    <subcellularLocation>
        <location evidence="1">Membrane</location>
        <topology evidence="1">Multi-pass membrane protein</topology>
    </subcellularLocation>
</comment>
<dbReference type="Pfam" id="PF01758">
    <property type="entry name" value="SBF"/>
    <property type="match status" value="1"/>
</dbReference>
<evidence type="ECO:0000256" key="5">
    <source>
        <dbReference type="ARBA" id="ARBA00022448"/>
    </source>
</evidence>
<evidence type="ECO:0000256" key="4">
    <source>
        <dbReference type="ARBA" id="ARBA00013351"/>
    </source>
</evidence>
<dbReference type="AlphaFoldDB" id="A0A8D1DBT2"/>
<evidence type="ECO:0000256" key="25">
    <source>
        <dbReference type="ARBA" id="ARBA00047596"/>
    </source>
</evidence>
<accession>A0A8D1DBT2</accession>
<evidence type="ECO:0000256" key="7">
    <source>
        <dbReference type="ARBA" id="ARBA00022692"/>
    </source>
</evidence>
<feature type="transmembrane region" description="Helical" evidence="31">
    <location>
        <begin position="131"/>
        <end position="153"/>
    </location>
</feature>
<dbReference type="PANTHER" id="PTHR10361">
    <property type="entry name" value="SODIUM-BILE ACID COTRANSPORTER"/>
    <property type="match status" value="1"/>
</dbReference>
<evidence type="ECO:0000256" key="21">
    <source>
        <dbReference type="ARBA" id="ARBA00034215"/>
    </source>
</evidence>
<evidence type="ECO:0000256" key="8">
    <source>
        <dbReference type="ARBA" id="ARBA00022847"/>
    </source>
</evidence>
<evidence type="ECO:0000256" key="11">
    <source>
        <dbReference type="ARBA" id="ARBA00023055"/>
    </source>
</evidence>
<comment type="catalytic activity">
    <reaction evidence="25">
        <text>tauroursodeoxycholate(out) + 2 Na(+)(out) = tauroursodeoxycholate(in) + 2 Na(+)(in)</text>
        <dbReference type="Rhea" id="RHEA:71927"/>
        <dbReference type="ChEBI" id="CHEBI:29101"/>
        <dbReference type="ChEBI" id="CHEBI:132028"/>
    </reaction>
</comment>
<feature type="transmembrane region" description="Helical" evidence="31">
    <location>
        <begin position="26"/>
        <end position="47"/>
    </location>
</feature>
<protein>
    <recommendedName>
        <fullName evidence="4">Ileal sodium/bile acid cotransporter</fullName>
    </recommendedName>
    <alternativeName>
        <fullName evidence="18">Apical sodium-dependent bile acid transporter</fullName>
    </alternativeName>
    <alternativeName>
        <fullName evidence="20">Ileal Na(+)/bile acid cotransporter</fullName>
    </alternativeName>
    <alternativeName>
        <fullName evidence="16">Ileal sodium-dependent bile acid transporter</fullName>
    </alternativeName>
    <alternativeName>
        <fullName evidence="19">Na(+)-dependent ileal bile acid transporter</fullName>
    </alternativeName>
    <alternativeName>
        <fullName evidence="17">Solute carrier family 10 member 2</fullName>
    </alternativeName>
</protein>
<dbReference type="Ensembl" id="ENSSSCT00025017430.1">
    <property type="protein sequence ID" value="ENSSSCP00025006977.1"/>
    <property type="gene ID" value="ENSSSCG00025013139.1"/>
</dbReference>
<keyword evidence="14" id="KW-0325">Glycoprotein</keyword>
<evidence type="ECO:0000256" key="15">
    <source>
        <dbReference type="ARBA" id="ARBA00023201"/>
    </source>
</evidence>
<evidence type="ECO:0000256" key="2">
    <source>
        <dbReference type="ARBA" id="ARBA00006528"/>
    </source>
</evidence>
<feature type="transmembrane region" description="Helical" evidence="31">
    <location>
        <begin position="96"/>
        <end position="119"/>
    </location>
</feature>
<evidence type="ECO:0000256" key="9">
    <source>
        <dbReference type="ARBA" id="ARBA00022989"/>
    </source>
</evidence>
<name>A0A8D1DBT2_PIG</name>
<evidence type="ECO:0000256" key="10">
    <source>
        <dbReference type="ARBA" id="ARBA00023053"/>
    </source>
</evidence>
<dbReference type="InterPro" id="IPR002657">
    <property type="entry name" value="BilAc:Na_symport/Acr3"/>
</dbReference>
<dbReference type="InterPro" id="IPR038770">
    <property type="entry name" value="Na+/solute_symporter_sf"/>
</dbReference>
<comment type="catalytic activity">
    <reaction evidence="22">
        <text>cholate(out) + 2 Na(+)(out) = cholate(in) + 2 Na(+)(in)</text>
        <dbReference type="Rhea" id="RHEA:71911"/>
        <dbReference type="ChEBI" id="CHEBI:29101"/>
        <dbReference type="ChEBI" id="CHEBI:29747"/>
    </reaction>
</comment>
<dbReference type="Gene3D" id="1.20.1530.20">
    <property type="match status" value="1"/>
</dbReference>
<evidence type="ECO:0000256" key="19">
    <source>
        <dbReference type="ARBA" id="ARBA00033014"/>
    </source>
</evidence>